<dbReference type="EMBL" id="AUZJ01000066">
    <property type="protein sequence ID" value="ERF59597.1"/>
    <property type="molecule type" value="Genomic_DNA"/>
</dbReference>
<gene>
    <name evidence="4" type="ORF">HMPREF0860_0268</name>
    <name evidence="3" type="ORF">HMPREF1325_1677</name>
</gene>
<feature type="compositionally biased region" description="Basic and acidic residues" evidence="1">
    <location>
        <begin position="1184"/>
        <end position="1195"/>
    </location>
</feature>
<feature type="compositionally biased region" description="Polar residues" evidence="1">
    <location>
        <begin position="1158"/>
        <end position="1167"/>
    </location>
</feature>
<keyword evidence="6" id="KW-1185">Reference proteome</keyword>
<accession>U1F6I8</accession>
<dbReference type="eggNOG" id="ENOG5032PTR">
    <property type="taxonomic scope" value="Bacteria"/>
</dbReference>
<feature type="signal peptide" evidence="2">
    <location>
        <begin position="1"/>
        <end position="20"/>
    </location>
</feature>
<feature type="region of interest" description="Disordered" evidence="1">
    <location>
        <begin position="1158"/>
        <end position="1206"/>
    </location>
</feature>
<dbReference type="Proteomes" id="UP000016412">
    <property type="component" value="Unassembled WGS sequence"/>
</dbReference>
<reference evidence="5 6" key="1">
    <citation type="submission" date="2013-08" db="EMBL/GenBank/DDBJ databases">
        <authorList>
            <person name="Durkin A.S."/>
            <person name="Haft D.R."/>
            <person name="McCorrison J."/>
            <person name="Torralba M."/>
            <person name="Gillis M."/>
            <person name="Haft D.H."/>
            <person name="Methe B."/>
            <person name="Sutton G."/>
            <person name="Nelson K.E."/>
        </authorList>
    </citation>
    <scope>NUCLEOTIDE SEQUENCE [LARGE SCALE GENOMIC DNA]</scope>
    <source>
        <strain evidence="4 6">ATCC 35536</strain>
        <strain evidence="3 5">VPI DR56BR1116</strain>
    </source>
</reference>
<proteinExistence type="predicted"/>
<comment type="caution">
    <text evidence="3">The sequence shown here is derived from an EMBL/GenBank/DDBJ whole genome shotgun (WGS) entry which is preliminary data.</text>
</comment>
<evidence type="ECO:0000256" key="1">
    <source>
        <dbReference type="SAM" id="MobiDB-lite"/>
    </source>
</evidence>
<sequence length="1206" mass="131038">MKKIGFKMLAVSAMLCTVFAACNFNVNGGSERAEIRVFLGEGGALRSANPETGLPEFDNENTTITIIDDDGTEIARGTTSLSADVAVGTKIIVTARVTTEAGVWSASKRHTVQAGINDIFLQLSKAPKSVGNILSRVVKNDSSGIEVTLKLDCGDNLIENVKIGGNLKRPITARDGIGRIYVLYDKGGSRHFTRFDVEGDEDDGFEAAVKGKLPSSAVLTNMAVDAKTGTIFVFDFTGIYCLKENTHNTFTCSSQLPLSTIDPSISTVSAVAAYNGTLFFTVPLSASLPQVNKLFACKAELSGSTLTPLNKIEKQLPKVRQDNAFDNNHTECTGLFADEGGVYCLLEEHKLSDGMQYALGQLVHYIYSGSTLTKKTEIGLNSDNTVSTEKSIAFDARYFSSPAGFIGYDEENIYIADDGVDIHEDEYLGWCVTGNKNRIAAFNRKTNGMSFDDAGNATWFAEYAGRRRETKIPRLLWSRDLYSGAVALNLKTLDGTVKPLVQNIGTRQQDKLMTARDSTGNVYVLYLDNTPAPQLHLERFSADGTKDDSFGTAKTGFTFPDTGITDLAVDFKTADVFLLKRTRAGLTDTMITAYMAKADNGYASFSGPATVPMPDVRGSVTIDSVAAFDGTLFFAMDVKVGADDVKKLYAYKMQTAGSFAFTADKAETELSQLWQHPAKSPMVCTGLFVDRKGVYGVLAQKNTTGGADLYALGKIVRYTYDGSTQLTPVVLSGNNSGLNPAAANPGSIGYDAKYFSYPAGFLGYDGDTLYIADDGVNIEEVNENFHVNGNKDRIMAFDCKNNTLSASSLDLDGATWFKSYDKYTYPETKMLLWEKGSSQYWVGDNGTEAYSPSSALSTTPSQHLTDVFCYDQNGNLYIVMRDGSDYQVKRFTPTDTGFNSTGDMKIKDESERPVSIAVDVSGGTNILYYGINVVPVVGNLRLSVQKIEWSDHFVGEKEPQAFISAENEQLTALAANKDGVFVGVKQIYEETVGGNQIPKYRLKVKKFLKGKHADGSVTVVENASSYVDPDNTDTPIPNPQPYSSSQLPYIEYEEAINDLQVVEGTLYAITSKAEETKKWNNDAGKCTIDKFKMSSALYKIGKTEEGFSGNAEKLTEKEPVPPVGPKPGVGYGFYRFIAVKPKKLVIASDGAYDVNGHLSGSSGNPVHNDNKVLTYDLDGNLNSPEEKDAAGKFSKELQPGSGFSWE</sequence>
<keyword evidence="2" id="KW-0732">Signal</keyword>
<name>U1F6I8_TRESO</name>
<dbReference type="STRING" id="1125725.HMPREF1325_1677"/>
<organism evidence="3 5">
    <name type="scientific">Treponema socranskii subsp. socranskii VPI DR56BR1116 = ATCC 35536</name>
    <dbReference type="NCBI Taxonomy" id="1125725"/>
    <lineage>
        <taxon>Bacteria</taxon>
        <taxon>Pseudomonadati</taxon>
        <taxon>Spirochaetota</taxon>
        <taxon>Spirochaetia</taxon>
        <taxon>Spirochaetales</taxon>
        <taxon>Treponemataceae</taxon>
        <taxon>Treponema</taxon>
    </lineage>
</organism>
<dbReference type="Proteomes" id="UP000016646">
    <property type="component" value="Unassembled WGS sequence"/>
</dbReference>
<dbReference type="PATRIC" id="fig|1125725.3.peg.2427"/>
<evidence type="ECO:0000313" key="5">
    <source>
        <dbReference type="Proteomes" id="UP000016412"/>
    </source>
</evidence>
<dbReference type="AlphaFoldDB" id="U1F6I8"/>
<keyword evidence="3" id="KW-0449">Lipoprotein</keyword>
<evidence type="ECO:0000313" key="3">
    <source>
        <dbReference type="EMBL" id="ERF59597.1"/>
    </source>
</evidence>
<evidence type="ECO:0000313" key="4">
    <source>
        <dbReference type="EMBL" id="ERJ98576.1"/>
    </source>
</evidence>
<feature type="chain" id="PRO_5004611811" evidence="2">
    <location>
        <begin position="21"/>
        <end position="1206"/>
    </location>
</feature>
<evidence type="ECO:0000256" key="2">
    <source>
        <dbReference type="SAM" id="SignalP"/>
    </source>
</evidence>
<dbReference type="PROSITE" id="PS51257">
    <property type="entry name" value="PROKAR_LIPOPROTEIN"/>
    <property type="match status" value="1"/>
</dbReference>
<protein>
    <submittedName>
        <fullName evidence="3 4">Lipoprotein</fullName>
    </submittedName>
</protein>
<dbReference type="EMBL" id="AVQI01000080">
    <property type="protein sequence ID" value="ERJ98576.1"/>
    <property type="molecule type" value="Genomic_DNA"/>
</dbReference>
<evidence type="ECO:0000313" key="6">
    <source>
        <dbReference type="Proteomes" id="UP000016646"/>
    </source>
</evidence>